<dbReference type="AlphaFoldDB" id="A0A7K1FS82"/>
<reference evidence="3 4" key="1">
    <citation type="submission" date="2019-11" db="EMBL/GenBank/DDBJ databases">
        <authorList>
            <person name="Jiang L.-Q."/>
        </authorList>
    </citation>
    <scope>NUCLEOTIDE SEQUENCE [LARGE SCALE GENOMIC DNA]</scope>
    <source>
        <strain evidence="3 4">YIM 132087</strain>
    </source>
</reference>
<proteinExistence type="predicted"/>
<feature type="transmembrane region" description="Helical" evidence="2">
    <location>
        <begin position="232"/>
        <end position="252"/>
    </location>
</feature>
<evidence type="ECO:0000313" key="3">
    <source>
        <dbReference type="EMBL" id="MTD16930.1"/>
    </source>
</evidence>
<dbReference type="EMBL" id="WLYK01000012">
    <property type="protein sequence ID" value="MTD16930.1"/>
    <property type="molecule type" value="Genomic_DNA"/>
</dbReference>
<name>A0A7K1FS82_9ACTN</name>
<keyword evidence="2" id="KW-1133">Transmembrane helix</keyword>
<dbReference type="Proteomes" id="UP000460221">
    <property type="component" value="Unassembled WGS sequence"/>
</dbReference>
<keyword evidence="2" id="KW-0812">Transmembrane</keyword>
<evidence type="ECO:0000313" key="4">
    <source>
        <dbReference type="Proteomes" id="UP000460221"/>
    </source>
</evidence>
<comment type="caution">
    <text evidence="3">The sequence shown here is derived from an EMBL/GenBank/DDBJ whole genome shotgun (WGS) entry which is preliminary data.</text>
</comment>
<feature type="region of interest" description="Disordered" evidence="1">
    <location>
        <begin position="1"/>
        <end position="41"/>
    </location>
</feature>
<feature type="transmembrane region" description="Helical" evidence="2">
    <location>
        <begin position="158"/>
        <end position="190"/>
    </location>
</feature>
<feature type="transmembrane region" description="Helical" evidence="2">
    <location>
        <begin position="258"/>
        <end position="284"/>
    </location>
</feature>
<feature type="compositionally biased region" description="Low complexity" evidence="1">
    <location>
        <begin position="1"/>
        <end position="13"/>
    </location>
</feature>
<feature type="transmembrane region" description="Helical" evidence="2">
    <location>
        <begin position="202"/>
        <end position="220"/>
    </location>
</feature>
<organism evidence="3 4">
    <name type="scientific">Nakamurella alba</name>
    <dbReference type="NCBI Taxonomy" id="2665158"/>
    <lineage>
        <taxon>Bacteria</taxon>
        <taxon>Bacillati</taxon>
        <taxon>Actinomycetota</taxon>
        <taxon>Actinomycetes</taxon>
        <taxon>Nakamurellales</taxon>
        <taxon>Nakamurellaceae</taxon>
        <taxon>Nakamurella</taxon>
    </lineage>
</organism>
<evidence type="ECO:0000256" key="1">
    <source>
        <dbReference type="SAM" id="MobiDB-lite"/>
    </source>
</evidence>
<sequence>MTTSIITPSASTPNYGDRSYGDRNHGTPAGTGYGSTYSTSRPGFQAAAQHVANPDRVHATTAGRNYGSAGYGNDLGYGDDLGYGTGANRAPQQTPLRRIEAQADGFAPAWSAAPQGYRDDRPAAVAPAAPIAKATDEPIAVPTGLFTRRNPGIDQGRFWVGTVLTAAVAALIGIIGMVVAGGIFHIPALAAAGDGTLSEGHLAFYGLSIAVIALAAGLIYDGMLHFAPRPMLFFGWLAGLGAVLAAVTPFALGESLHTQIALAVINLLAGTAIMGLIPLAAIAARPRS</sequence>
<accession>A0A7K1FS82</accession>
<protein>
    <submittedName>
        <fullName evidence="3">Uncharacterized protein</fullName>
    </submittedName>
</protein>
<keyword evidence="2" id="KW-0472">Membrane</keyword>
<gene>
    <name evidence="3" type="ORF">GIS00_23630</name>
</gene>
<evidence type="ECO:0000256" key="2">
    <source>
        <dbReference type="SAM" id="Phobius"/>
    </source>
</evidence>
<dbReference type="RefSeq" id="WP_154770932.1">
    <property type="nucleotide sequence ID" value="NZ_WLYK01000012.1"/>
</dbReference>
<keyword evidence="4" id="KW-1185">Reference proteome</keyword>